<proteinExistence type="predicted"/>
<dbReference type="Proteomes" id="UP000315400">
    <property type="component" value="Unassembled WGS sequence"/>
</dbReference>
<dbReference type="AlphaFoldDB" id="A0A540VNU6"/>
<organism evidence="1 2">
    <name type="scientific">Spiribacter salinus</name>
    <dbReference type="NCBI Taxonomy" id="1335746"/>
    <lineage>
        <taxon>Bacteria</taxon>
        <taxon>Pseudomonadati</taxon>
        <taxon>Pseudomonadota</taxon>
        <taxon>Gammaproteobacteria</taxon>
        <taxon>Chromatiales</taxon>
        <taxon>Ectothiorhodospiraceae</taxon>
        <taxon>Spiribacter</taxon>
    </lineage>
</organism>
<dbReference type="EMBL" id="VIFK01000206">
    <property type="protein sequence ID" value="TQE98421.1"/>
    <property type="molecule type" value="Genomic_DNA"/>
</dbReference>
<comment type="caution">
    <text evidence="1">The sequence shown here is derived from an EMBL/GenBank/DDBJ whole genome shotgun (WGS) entry which is preliminary data.</text>
</comment>
<reference evidence="1 2" key="1">
    <citation type="submission" date="2019-06" db="EMBL/GenBank/DDBJ databases">
        <title>Metagenome assembled Genome of Spiribacter salinus SL48-SHIP from the microbial mat of Salt Lake 48 (Novosibirsk region, Russia).</title>
        <authorList>
            <person name="Shipova A."/>
            <person name="Rozanov A.S."/>
            <person name="Bryanskaya A.V."/>
            <person name="Peltek S.E."/>
        </authorList>
    </citation>
    <scope>NUCLEOTIDE SEQUENCE [LARGE SCALE GENOMIC DNA]</scope>
    <source>
        <strain evidence="1">SL48-SHIP-2</strain>
    </source>
</reference>
<protein>
    <submittedName>
        <fullName evidence="1">DUF488 domain-containing protein</fullName>
    </submittedName>
</protein>
<evidence type="ECO:0000313" key="2">
    <source>
        <dbReference type="Proteomes" id="UP000315400"/>
    </source>
</evidence>
<dbReference type="PANTHER" id="PTHR39337:SF1">
    <property type="entry name" value="BLR5642 PROTEIN"/>
    <property type="match status" value="1"/>
</dbReference>
<sequence>MGHGVLHTIGYERAAFLAVAGTLADAGVTMVVDVRAEPHSRRREFAFKHLGPGLAAYGIAYSSWPELGTPAAGREAAKQGDAMTFHRLFMEQLATPAARNALGELAALVERMAATHGIAVRDLIPPQRS</sequence>
<dbReference type="InterPro" id="IPR007438">
    <property type="entry name" value="DUF488"/>
</dbReference>
<name>A0A540VNU6_9GAMM</name>
<evidence type="ECO:0000313" key="1">
    <source>
        <dbReference type="EMBL" id="TQE98421.1"/>
    </source>
</evidence>
<gene>
    <name evidence="1" type="ORF">FKY71_13940</name>
</gene>
<dbReference type="PANTHER" id="PTHR39337">
    <property type="entry name" value="BLR5642 PROTEIN"/>
    <property type="match status" value="1"/>
</dbReference>
<dbReference type="Pfam" id="PF04343">
    <property type="entry name" value="DUF488"/>
    <property type="match status" value="1"/>
</dbReference>
<accession>A0A540VNU6</accession>